<protein>
    <submittedName>
        <fullName evidence="1">Uncharacterized protein</fullName>
    </submittedName>
</protein>
<sequence length="96" mass="10518">MDDKENLQDISQLLSEGGEMKVLYDYRIFDSQKYGGASRYFTELIRSFRASGEVEAILSIGNSENEYIGLGAPDSAEDGPTTAGPYLASNLNWGLV</sequence>
<accession>A0A383B6L4</accession>
<gene>
    <name evidence="1" type="ORF">METZ01_LOCUS467929</name>
</gene>
<evidence type="ECO:0000313" key="1">
    <source>
        <dbReference type="EMBL" id="SVE15075.1"/>
    </source>
</evidence>
<feature type="non-terminal residue" evidence="1">
    <location>
        <position position="96"/>
    </location>
</feature>
<dbReference type="AlphaFoldDB" id="A0A383B6L4"/>
<dbReference type="EMBL" id="UINC01197535">
    <property type="protein sequence ID" value="SVE15075.1"/>
    <property type="molecule type" value="Genomic_DNA"/>
</dbReference>
<name>A0A383B6L4_9ZZZZ</name>
<organism evidence="1">
    <name type="scientific">marine metagenome</name>
    <dbReference type="NCBI Taxonomy" id="408172"/>
    <lineage>
        <taxon>unclassified sequences</taxon>
        <taxon>metagenomes</taxon>
        <taxon>ecological metagenomes</taxon>
    </lineage>
</organism>
<reference evidence="1" key="1">
    <citation type="submission" date="2018-05" db="EMBL/GenBank/DDBJ databases">
        <authorList>
            <person name="Lanie J.A."/>
            <person name="Ng W.-L."/>
            <person name="Kazmierczak K.M."/>
            <person name="Andrzejewski T.M."/>
            <person name="Davidsen T.M."/>
            <person name="Wayne K.J."/>
            <person name="Tettelin H."/>
            <person name="Glass J.I."/>
            <person name="Rusch D."/>
            <person name="Podicherti R."/>
            <person name="Tsui H.-C.T."/>
            <person name="Winkler M.E."/>
        </authorList>
    </citation>
    <scope>NUCLEOTIDE SEQUENCE</scope>
</reference>
<proteinExistence type="predicted"/>